<evidence type="ECO:0000256" key="4">
    <source>
        <dbReference type="ARBA" id="ARBA00022679"/>
    </source>
</evidence>
<dbReference type="EMBL" id="CP022515">
    <property type="protein sequence ID" value="ASO06034.1"/>
    <property type="molecule type" value="Genomic_DNA"/>
</dbReference>
<dbReference type="GO" id="GO:0009007">
    <property type="term" value="F:site-specific DNA-methyltransferase (adenine-specific) activity"/>
    <property type="evidence" value="ECO:0007669"/>
    <property type="project" value="UniProtKB-EC"/>
</dbReference>
<evidence type="ECO:0000256" key="2">
    <source>
        <dbReference type="ARBA" id="ARBA00011900"/>
    </source>
</evidence>
<dbReference type="GO" id="GO:0032259">
    <property type="term" value="P:methylation"/>
    <property type="evidence" value="ECO:0007669"/>
    <property type="project" value="UniProtKB-KW"/>
</dbReference>
<dbReference type="InterPro" id="IPR002295">
    <property type="entry name" value="N4/N6-MTase_EcoPI_Mod-like"/>
</dbReference>
<dbReference type="RefSeq" id="WP_093978629.1">
    <property type="nucleotide sequence ID" value="NZ_CP022515.1"/>
</dbReference>
<name>A0A221UXH1_9FLAO</name>
<sequence>MSKEKETTENPMEKVQSHDWNKERLEQLKQLMPDLFTNDGALNINELKKVVDPKSVNETERYEFRWFGKSNAKREAFTPTDATLVYDEARSVNPTESENLIIEGENLAVLKLLSNSYREQVKCIYIDPPYNTGNDFVYSDKFNQGKKEYWEDAEMTENGFKIDSNTETDGRFHSNWLNMMYSRLLISRQLLREDGVIFISIDDNEVHHLRKLCDEVFGEENFQGIFVVNSSPSGIDYGHMAKTNDYALFYSKNTDYTETYFIEELEKKFTYSDEIGGYNIAPLYNGNVAFNPDTRPNLFYPFYLNPDKNIEGKFFEIGLEPKKDWVKVFPVISKKDGIQRVWRWGKKKAALHLNKEILGYKNTSGAYRIVQKNRHSSKMVRSLLLENTYSSRNGTNEIQELFGKKIFSYPKPSDLIKTFAQISSDKEDIILDFFAGSGATGQAVLKQNQEDGGNRKYILVQLPETTDEKSEAYKAGYKKISDITIERNKRVVEKIIKEKKEAQPDLFSKKEDEQNQLKGLGFKVFKLKKSNFPRVEYAPDPEKSEEENIELLKKYIRDKEAQLVTAFNRDELITEILIKNGFKLNYILAKQEAFKKNEILLASDGDKETLVCLDITIEDETIEYFKTHIDQKFIVLERALDTTKKWNLKHAMGDKFNAF</sequence>
<dbReference type="AlphaFoldDB" id="A0A221UXH1"/>
<dbReference type="REBASE" id="199645">
    <property type="entry name" value="M.AalSMS7I"/>
</dbReference>
<feature type="domain" description="DNA methylase N-4/N-6" evidence="8">
    <location>
        <begin position="121"/>
        <end position="482"/>
    </location>
</feature>
<gene>
    <name evidence="9" type="ORF">AREALGSMS7_02591</name>
</gene>
<dbReference type="KEGG" id="aalg:AREALGSMS7_02591"/>
<evidence type="ECO:0000256" key="6">
    <source>
        <dbReference type="ARBA" id="ARBA00047942"/>
    </source>
</evidence>
<dbReference type="Pfam" id="PF01555">
    <property type="entry name" value="N6_N4_Mtase"/>
    <property type="match status" value="1"/>
</dbReference>
<keyword evidence="5" id="KW-0949">S-adenosyl-L-methionine</keyword>
<comment type="catalytic activity">
    <reaction evidence="6">
        <text>a 2'-deoxyadenosine in DNA + S-adenosyl-L-methionine = an N(6)-methyl-2'-deoxyadenosine in DNA + S-adenosyl-L-homocysteine + H(+)</text>
        <dbReference type="Rhea" id="RHEA:15197"/>
        <dbReference type="Rhea" id="RHEA-COMP:12418"/>
        <dbReference type="Rhea" id="RHEA-COMP:12419"/>
        <dbReference type="ChEBI" id="CHEBI:15378"/>
        <dbReference type="ChEBI" id="CHEBI:57856"/>
        <dbReference type="ChEBI" id="CHEBI:59789"/>
        <dbReference type="ChEBI" id="CHEBI:90615"/>
        <dbReference type="ChEBI" id="CHEBI:90616"/>
        <dbReference type="EC" id="2.1.1.72"/>
    </reaction>
</comment>
<evidence type="ECO:0000313" key="9">
    <source>
        <dbReference type="EMBL" id="ASO06034.1"/>
    </source>
</evidence>
<dbReference type="PRINTS" id="PR00506">
    <property type="entry name" value="D21N6MTFRASE"/>
</dbReference>
<comment type="similarity">
    <text evidence="1">Belongs to the N(4)/N(6)-methyltransferase family.</text>
</comment>
<dbReference type="GO" id="GO:0003677">
    <property type="term" value="F:DNA binding"/>
    <property type="evidence" value="ECO:0007669"/>
    <property type="project" value="InterPro"/>
</dbReference>
<dbReference type="PIRSF" id="PIRSF015855">
    <property type="entry name" value="TypeIII_Mtase_mKpnI"/>
    <property type="match status" value="1"/>
</dbReference>
<dbReference type="EC" id="2.1.1.72" evidence="2"/>
<evidence type="ECO:0000313" key="10">
    <source>
        <dbReference type="Proteomes" id="UP000204551"/>
    </source>
</evidence>
<evidence type="ECO:0000259" key="8">
    <source>
        <dbReference type="Pfam" id="PF01555"/>
    </source>
</evidence>
<accession>A0A221UXH1</accession>
<evidence type="ECO:0000256" key="1">
    <source>
        <dbReference type="ARBA" id="ARBA00006594"/>
    </source>
</evidence>
<dbReference type="SUPFAM" id="SSF53335">
    <property type="entry name" value="S-adenosyl-L-methionine-dependent methyltransferases"/>
    <property type="match status" value="1"/>
</dbReference>
<dbReference type="InterPro" id="IPR002052">
    <property type="entry name" value="DNA_methylase_N6_adenine_CS"/>
</dbReference>
<dbReference type="InterPro" id="IPR002941">
    <property type="entry name" value="DNA_methylase_N4/N6"/>
</dbReference>
<proteinExistence type="inferred from homology"/>
<protein>
    <recommendedName>
        <fullName evidence="2">site-specific DNA-methyltransferase (adenine-specific)</fullName>
        <ecNumber evidence="2">2.1.1.72</ecNumber>
    </recommendedName>
</protein>
<feature type="region of interest" description="Disordered" evidence="7">
    <location>
        <begin position="1"/>
        <end position="20"/>
    </location>
</feature>
<evidence type="ECO:0000256" key="7">
    <source>
        <dbReference type="SAM" id="MobiDB-lite"/>
    </source>
</evidence>
<dbReference type="InterPro" id="IPR029063">
    <property type="entry name" value="SAM-dependent_MTases_sf"/>
</dbReference>
<evidence type="ECO:0000256" key="5">
    <source>
        <dbReference type="ARBA" id="ARBA00022691"/>
    </source>
</evidence>
<dbReference type="GO" id="GO:0008170">
    <property type="term" value="F:N-methyltransferase activity"/>
    <property type="evidence" value="ECO:0007669"/>
    <property type="project" value="InterPro"/>
</dbReference>
<dbReference type="Gene3D" id="3.40.50.150">
    <property type="entry name" value="Vaccinia Virus protein VP39"/>
    <property type="match status" value="1"/>
</dbReference>
<reference evidence="9 10" key="1">
    <citation type="submission" date="2017-07" db="EMBL/GenBank/DDBJ databases">
        <title>Genome Sequence of Arenibacter algicola Strain SMS7 Isolated from a culture of the Diatom Skeletonema marinoi.</title>
        <authorList>
            <person name="Topel M."/>
            <person name="Pinder M.I.M."/>
            <person name="Johansson O.N."/>
            <person name="Kourtchenko O."/>
            <person name="Godhe A."/>
            <person name="Clarke A.K."/>
        </authorList>
    </citation>
    <scope>NUCLEOTIDE SEQUENCE [LARGE SCALE GENOMIC DNA]</scope>
    <source>
        <strain evidence="9 10">SMS7</strain>
    </source>
</reference>
<evidence type="ECO:0000256" key="3">
    <source>
        <dbReference type="ARBA" id="ARBA00022603"/>
    </source>
</evidence>
<keyword evidence="4 9" id="KW-0808">Transferase</keyword>
<keyword evidence="3 9" id="KW-0489">Methyltransferase</keyword>
<organism evidence="9 10">
    <name type="scientific">Arenibacter algicola</name>
    <dbReference type="NCBI Taxonomy" id="616991"/>
    <lineage>
        <taxon>Bacteria</taxon>
        <taxon>Pseudomonadati</taxon>
        <taxon>Bacteroidota</taxon>
        <taxon>Flavobacteriia</taxon>
        <taxon>Flavobacteriales</taxon>
        <taxon>Flavobacteriaceae</taxon>
        <taxon>Arenibacter</taxon>
    </lineage>
</organism>
<dbReference type="PROSITE" id="PS00092">
    <property type="entry name" value="N6_MTASE"/>
    <property type="match status" value="1"/>
</dbReference>
<dbReference type="Proteomes" id="UP000204551">
    <property type="component" value="Chromosome"/>
</dbReference>